<feature type="transmembrane region" description="Helical" evidence="1">
    <location>
        <begin position="237"/>
        <end position="259"/>
    </location>
</feature>
<dbReference type="AlphaFoldDB" id="A0A4R7BTL7"/>
<feature type="transmembrane region" description="Helical" evidence="1">
    <location>
        <begin position="31"/>
        <end position="54"/>
    </location>
</feature>
<dbReference type="EMBL" id="SNZR01000014">
    <property type="protein sequence ID" value="TDR89070.1"/>
    <property type="molecule type" value="Genomic_DNA"/>
</dbReference>
<organism evidence="2 3">
    <name type="scientific">Enterovirga rhinocerotis</name>
    <dbReference type="NCBI Taxonomy" id="1339210"/>
    <lineage>
        <taxon>Bacteria</taxon>
        <taxon>Pseudomonadati</taxon>
        <taxon>Pseudomonadota</taxon>
        <taxon>Alphaproteobacteria</taxon>
        <taxon>Hyphomicrobiales</taxon>
        <taxon>Methylobacteriaceae</taxon>
        <taxon>Enterovirga</taxon>
    </lineage>
</organism>
<feature type="transmembrane region" description="Helical" evidence="1">
    <location>
        <begin position="212"/>
        <end position="230"/>
    </location>
</feature>
<dbReference type="PANTHER" id="PTHR47755">
    <property type="entry name" value="CELL DIVISION PROTEIN FTSX"/>
    <property type="match status" value="1"/>
</dbReference>
<comment type="caution">
    <text evidence="2">The sequence shown here is derived from an EMBL/GenBank/DDBJ whole genome shotgun (WGS) entry which is preliminary data.</text>
</comment>
<evidence type="ECO:0000256" key="1">
    <source>
        <dbReference type="SAM" id="Phobius"/>
    </source>
</evidence>
<dbReference type="GO" id="GO:0032153">
    <property type="term" value="C:cell division site"/>
    <property type="evidence" value="ECO:0007669"/>
    <property type="project" value="TreeGrafter"/>
</dbReference>
<keyword evidence="2" id="KW-0131">Cell cycle</keyword>
<feature type="transmembrane region" description="Helical" evidence="1">
    <location>
        <begin position="172"/>
        <end position="200"/>
    </location>
</feature>
<dbReference type="RefSeq" id="WP_133772493.1">
    <property type="nucleotide sequence ID" value="NZ_SNZR01000014.1"/>
</dbReference>
<gene>
    <name evidence="2" type="ORF">EV668_3555</name>
</gene>
<evidence type="ECO:0000313" key="2">
    <source>
        <dbReference type="EMBL" id="TDR89070.1"/>
    </source>
</evidence>
<dbReference type="PANTHER" id="PTHR47755:SF1">
    <property type="entry name" value="CELL DIVISION PROTEIN FTSX"/>
    <property type="match status" value="1"/>
</dbReference>
<dbReference type="Proteomes" id="UP000295122">
    <property type="component" value="Unassembled WGS sequence"/>
</dbReference>
<feature type="transmembrane region" description="Helical" evidence="1">
    <location>
        <begin position="279"/>
        <end position="303"/>
    </location>
</feature>
<proteinExistence type="predicted"/>
<keyword evidence="1" id="KW-0472">Membrane</keyword>
<sequence length="311" mass="31667">MTASVLPPRPDESELGPIGRGLQIVPNDGGAGWTLVAVIAALAFLAALAAGAAVQVASAAATWREAISHEATIQVKPDPGRDGEADLARAAELARETPGIRTARILSRDDAERLLEPWLGAGLDLSDLPVPRLIALELARDPKPDLSRLALRLKIDVPGSSLDDHSAWLSRLAAVTAGIVGFAISAVILVLGASAGAIGFATRGAVTGHRDVVEVLRLVGARDGFVAWLFAKRFARLGLLGGLIGSAAAAAALLGLALLSDNGASGGTGLIAALAPSPWTFAAMAAIAVADAAVAGAVAWTAVKRFLKVHR</sequence>
<dbReference type="GO" id="GO:0005886">
    <property type="term" value="C:plasma membrane"/>
    <property type="evidence" value="ECO:0007669"/>
    <property type="project" value="UniProtKB-SubCell"/>
</dbReference>
<accession>A0A4R7BTL7</accession>
<keyword evidence="1" id="KW-0812">Transmembrane</keyword>
<reference evidence="2 3" key="1">
    <citation type="submission" date="2019-03" db="EMBL/GenBank/DDBJ databases">
        <title>Genomic Encyclopedia of Type Strains, Phase IV (KMG-IV): sequencing the most valuable type-strain genomes for metagenomic binning, comparative biology and taxonomic classification.</title>
        <authorList>
            <person name="Goeker M."/>
        </authorList>
    </citation>
    <scope>NUCLEOTIDE SEQUENCE [LARGE SCALE GENOMIC DNA]</scope>
    <source>
        <strain evidence="2 3">DSM 25903</strain>
    </source>
</reference>
<evidence type="ECO:0000313" key="3">
    <source>
        <dbReference type="Proteomes" id="UP000295122"/>
    </source>
</evidence>
<dbReference type="OrthoDB" id="9814843at2"/>
<keyword evidence="2" id="KW-0132">Cell division</keyword>
<protein>
    <submittedName>
        <fullName evidence="2">Cell division transport system permease protein</fullName>
    </submittedName>
</protein>
<keyword evidence="3" id="KW-1185">Reference proteome</keyword>
<keyword evidence="1" id="KW-1133">Transmembrane helix</keyword>
<dbReference type="GO" id="GO:0051301">
    <property type="term" value="P:cell division"/>
    <property type="evidence" value="ECO:0007669"/>
    <property type="project" value="UniProtKB-KW"/>
</dbReference>
<dbReference type="InterPro" id="IPR004513">
    <property type="entry name" value="FtsX"/>
</dbReference>
<name>A0A4R7BTL7_9HYPH</name>